<dbReference type="EMBL" id="MU795200">
    <property type="protein sequence ID" value="KAJ3808753.1"/>
    <property type="molecule type" value="Genomic_DNA"/>
</dbReference>
<dbReference type="Proteomes" id="UP001163835">
    <property type="component" value="Unassembled WGS sequence"/>
</dbReference>
<proteinExistence type="predicted"/>
<gene>
    <name evidence="1" type="ORF">F5876DRAFT_45352</name>
</gene>
<organism evidence="1 2">
    <name type="scientific">Lentinula aff. lateritia</name>
    <dbReference type="NCBI Taxonomy" id="2804960"/>
    <lineage>
        <taxon>Eukaryota</taxon>
        <taxon>Fungi</taxon>
        <taxon>Dikarya</taxon>
        <taxon>Basidiomycota</taxon>
        <taxon>Agaricomycotina</taxon>
        <taxon>Agaricomycetes</taxon>
        <taxon>Agaricomycetidae</taxon>
        <taxon>Agaricales</taxon>
        <taxon>Marasmiineae</taxon>
        <taxon>Omphalotaceae</taxon>
        <taxon>Lentinula</taxon>
    </lineage>
</organism>
<name>A0ACC1TVU3_9AGAR</name>
<accession>A0ACC1TVU3</accession>
<evidence type="ECO:0000313" key="1">
    <source>
        <dbReference type="EMBL" id="KAJ3808753.1"/>
    </source>
</evidence>
<evidence type="ECO:0000313" key="2">
    <source>
        <dbReference type="Proteomes" id="UP001163835"/>
    </source>
</evidence>
<protein>
    <submittedName>
        <fullName evidence="1">Adenosine deaminase/editase</fullName>
    </submittedName>
</protein>
<feature type="non-terminal residue" evidence="1">
    <location>
        <position position="1"/>
    </location>
</feature>
<reference evidence="1" key="1">
    <citation type="submission" date="2022-09" db="EMBL/GenBank/DDBJ databases">
        <title>A Global Phylogenomic Analysis of the Shiitake Genus Lentinula.</title>
        <authorList>
            <consortium name="DOE Joint Genome Institute"/>
            <person name="Sierra-Patev S."/>
            <person name="Min B."/>
            <person name="Naranjo-Ortiz M."/>
            <person name="Looney B."/>
            <person name="Konkel Z."/>
            <person name="Slot J.C."/>
            <person name="Sakamoto Y."/>
            <person name="Steenwyk J.L."/>
            <person name="Rokas A."/>
            <person name="Carro J."/>
            <person name="Camarero S."/>
            <person name="Ferreira P."/>
            <person name="Molpeceres G."/>
            <person name="Ruiz-Duenas F.J."/>
            <person name="Serrano A."/>
            <person name="Henrissat B."/>
            <person name="Drula E."/>
            <person name="Hughes K.W."/>
            <person name="Mata J.L."/>
            <person name="Ishikawa N.K."/>
            <person name="Vargas-Isla R."/>
            <person name="Ushijima S."/>
            <person name="Smith C.A."/>
            <person name="Ahrendt S."/>
            <person name="Andreopoulos W."/>
            <person name="He G."/>
            <person name="Labutti K."/>
            <person name="Lipzen A."/>
            <person name="Ng V."/>
            <person name="Riley R."/>
            <person name="Sandor L."/>
            <person name="Barry K."/>
            <person name="Martinez A.T."/>
            <person name="Xiao Y."/>
            <person name="Gibbons J.G."/>
            <person name="Terashima K."/>
            <person name="Grigoriev I.V."/>
            <person name="Hibbett D.S."/>
        </authorList>
    </citation>
    <scope>NUCLEOTIDE SEQUENCE</scope>
    <source>
        <strain evidence="1">TMI1499</strain>
    </source>
</reference>
<sequence length="321" mass="35461">TVLSAFYLTSSTSSECKIISLGTGTKCLPKCRLPIRGEAVHDSHAEVVARRGAIKWILEEIIRERVQSSGWIERHADKYRFREGIQIYMYVSTVPCGDASTRFLAASQDPQMAFRKDSAVMAHIEGTTARGRDNYHLFNVLRTKPGRADSPPTLSLSCSDKIASWSWLGIQGAFGAKLSKGGIYIQKIIIGEVLPSRDVDLIKIVKEDCERALGGRLEGPYSLHKPIIAFTPVPFLHSRLVVGLGLTSTSSNESLCWHADSIPPQNPPAPPRTLLSSTLLSPDSEQFRDSPCNGTVQVLINGYKRGVSPKHRQKMQNNKFM</sequence>
<comment type="caution">
    <text evidence="1">The sequence shown here is derived from an EMBL/GenBank/DDBJ whole genome shotgun (WGS) entry which is preliminary data.</text>
</comment>
<keyword evidence="2" id="KW-1185">Reference proteome</keyword>